<proteinExistence type="predicted"/>
<organism evidence="1 2">
    <name type="scientific">Mucinivorans hirudinis</name>
    <dbReference type="NCBI Taxonomy" id="1433126"/>
    <lineage>
        <taxon>Bacteria</taxon>
        <taxon>Pseudomonadati</taxon>
        <taxon>Bacteroidota</taxon>
        <taxon>Bacteroidia</taxon>
        <taxon>Bacteroidales</taxon>
        <taxon>Rikenellaceae</taxon>
        <taxon>Mucinivorans</taxon>
    </lineage>
</organism>
<protein>
    <recommendedName>
        <fullName evidence="3">Nucleotidyltransferase family protein</fullName>
    </recommendedName>
</protein>
<dbReference type="STRING" id="1433126.BN938_2275"/>
<dbReference type="EMBL" id="HG934468">
    <property type="protein sequence ID" value="CDN32347.1"/>
    <property type="molecule type" value="Genomic_DNA"/>
</dbReference>
<dbReference type="Proteomes" id="UP000027616">
    <property type="component" value="Chromosome I"/>
</dbReference>
<sequence length="351" mass="40191">MSAMEKLLLLLRSALYGRDLDPLAFSETTVQEWQLIFTMARQSAVVSLCFDALSTLPKECRPPRAIFFEWLALSQQKQEHNRTCIEKLAQIAAIYRAEEVDFLLLKGLAIAQYYPVPKLRDGGDIDLLITGNYIKSNELMLAAGAKKIEDGQRHYTMSFEDVVVENHKFLAHTPSSNQFFKNRIESEDVIIEGATYKTLAPQINAIYLCEHIAYHILVKGVGLRHLSDLALFFTKSRIDSAEFSRAMVATRTERIIPRLFSLLVDYFEVDSTCLPVAPIKDVITALIFEDIVKGGNFGNHNKSYKKSKNKLVNKYYSLITMVSRLWRYRKIGLPIYRSQFIDTVARNFQKK</sequence>
<evidence type="ECO:0000313" key="1">
    <source>
        <dbReference type="EMBL" id="CDN32347.1"/>
    </source>
</evidence>
<gene>
    <name evidence="1" type="ORF">BN938_2275</name>
</gene>
<reference evidence="1 2" key="1">
    <citation type="journal article" date="2015" name="Genome Announc.">
        <title>Complete Genome Sequence of the Novel Leech Symbiont Mucinivorans hirudinis M3T.</title>
        <authorList>
            <person name="Nelson M.C."/>
            <person name="Bomar L."/>
            <person name="Graf J."/>
        </authorList>
    </citation>
    <scope>NUCLEOTIDE SEQUENCE [LARGE SCALE GENOMIC DNA]</scope>
    <source>
        <strain evidence="2">M3</strain>
    </source>
</reference>
<evidence type="ECO:0008006" key="3">
    <source>
        <dbReference type="Google" id="ProtNLM"/>
    </source>
</evidence>
<dbReference type="InterPro" id="IPR039498">
    <property type="entry name" value="NTP_transf_5"/>
</dbReference>
<dbReference type="KEGG" id="rbc:BN938_2275"/>
<evidence type="ECO:0000313" key="2">
    <source>
        <dbReference type="Proteomes" id="UP000027616"/>
    </source>
</evidence>
<accession>A0A060R9V7</accession>
<dbReference type="AlphaFoldDB" id="A0A060R9V7"/>
<name>A0A060R9V7_9BACT</name>
<dbReference type="Pfam" id="PF14907">
    <property type="entry name" value="NTP_transf_5"/>
    <property type="match status" value="1"/>
</dbReference>
<keyword evidence="2" id="KW-1185">Reference proteome</keyword>
<dbReference type="eggNOG" id="COG2244">
    <property type="taxonomic scope" value="Bacteria"/>
</dbReference>
<dbReference type="HOGENOM" id="CLU_045664_1_0_10"/>